<proteinExistence type="predicted"/>
<dbReference type="AlphaFoldDB" id="A0A9Q0BNI3"/>
<dbReference type="OrthoDB" id="7853827at2759"/>
<gene>
    <name evidence="2" type="ORF">M5D96_009010</name>
</gene>
<feature type="region of interest" description="Disordered" evidence="1">
    <location>
        <begin position="208"/>
        <end position="230"/>
    </location>
</feature>
<keyword evidence="3" id="KW-1185">Reference proteome</keyword>
<comment type="caution">
    <text evidence="2">The sequence shown here is derived from an EMBL/GenBank/DDBJ whole genome shotgun (WGS) entry which is preliminary data.</text>
</comment>
<feature type="compositionally biased region" description="Basic and acidic residues" evidence="1">
    <location>
        <begin position="211"/>
        <end position="224"/>
    </location>
</feature>
<sequence length="292" mass="32930">MALNKIDGATNISKQLNRWRNVVIFLCQQSKNAHVVHRPVALEQVVASEAATKMTDNLIWSKNSPVSQLLETALKPQHNRTLELKKAAAQLSRSNESLKAHYIQKRNDRSAEDLLAKELLTKEPQTVQKLANLMSLNIAMVETKRPQSSSAPIRGMESDHLIGIIDFKPQTNHSARWQYKMPSKEADFKNAKKRQKSALKNAPTLTEQPEIVEHSQQKNSDVKIKQGKPGKIAKTVHKIKKGSCTNIGSEDIQDRQKNQQKPCEILPDPITKNVKYQAKWKLGSRSIPCLDI</sequence>
<evidence type="ECO:0000313" key="2">
    <source>
        <dbReference type="EMBL" id="KAI8037969.1"/>
    </source>
</evidence>
<name>A0A9Q0BNI3_9MUSC</name>
<protein>
    <submittedName>
        <fullName evidence="2">Uncharacterized protein</fullName>
    </submittedName>
</protein>
<evidence type="ECO:0000313" key="3">
    <source>
        <dbReference type="Proteomes" id="UP001059596"/>
    </source>
</evidence>
<dbReference type="EMBL" id="JAMKOV010000009">
    <property type="protein sequence ID" value="KAI8037969.1"/>
    <property type="molecule type" value="Genomic_DNA"/>
</dbReference>
<evidence type="ECO:0000256" key="1">
    <source>
        <dbReference type="SAM" id="MobiDB-lite"/>
    </source>
</evidence>
<reference evidence="2" key="1">
    <citation type="journal article" date="2023" name="Genome Biol. Evol.">
        <title>Long-read-based Genome Assembly of Drosophila gunungcola Reveals Fewer Chemosensory Genes in Flower-breeding Species.</title>
        <authorList>
            <person name="Negi A."/>
            <person name="Liao B.Y."/>
            <person name="Yeh S.D."/>
        </authorList>
    </citation>
    <scope>NUCLEOTIDE SEQUENCE</scope>
    <source>
        <strain evidence="2">Sukarami</strain>
    </source>
</reference>
<dbReference type="Proteomes" id="UP001059596">
    <property type="component" value="Unassembled WGS sequence"/>
</dbReference>
<accession>A0A9Q0BNI3</accession>
<organism evidence="2 3">
    <name type="scientific">Drosophila gunungcola</name>
    <name type="common">fruit fly</name>
    <dbReference type="NCBI Taxonomy" id="103775"/>
    <lineage>
        <taxon>Eukaryota</taxon>
        <taxon>Metazoa</taxon>
        <taxon>Ecdysozoa</taxon>
        <taxon>Arthropoda</taxon>
        <taxon>Hexapoda</taxon>
        <taxon>Insecta</taxon>
        <taxon>Pterygota</taxon>
        <taxon>Neoptera</taxon>
        <taxon>Endopterygota</taxon>
        <taxon>Diptera</taxon>
        <taxon>Brachycera</taxon>
        <taxon>Muscomorpha</taxon>
        <taxon>Ephydroidea</taxon>
        <taxon>Drosophilidae</taxon>
        <taxon>Drosophila</taxon>
        <taxon>Sophophora</taxon>
    </lineage>
</organism>